<evidence type="ECO:0000313" key="2">
    <source>
        <dbReference type="EMBL" id="GBM24499.1"/>
    </source>
</evidence>
<sequence>MECRGVPPRNLCKWNNREFELTSFRKVIHDSSTQRKSIHYQSPDPRPLPSPISSANHVSQICPTPPRPHEPSPTGVHLWSSNPNGEVEIQPSTPHRYNTDMFFKLTTYFGVRRS</sequence>
<name>A0A4Y2E889_ARAVE</name>
<feature type="region of interest" description="Disordered" evidence="1">
    <location>
        <begin position="30"/>
        <end position="94"/>
    </location>
</feature>
<gene>
    <name evidence="2" type="ORF">AVEN_254014_1</name>
</gene>
<feature type="compositionally biased region" description="Polar residues" evidence="1">
    <location>
        <begin position="51"/>
        <end position="62"/>
    </location>
</feature>
<protein>
    <submittedName>
        <fullName evidence="2">Uncharacterized protein</fullName>
    </submittedName>
</protein>
<evidence type="ECO:0000256" key="1">
    <source>
        <dbReference type="SAM" id="MobiDB-lite"/>
    </source>
</evidence>
<dbReference type="EMBL" id="BGPR01000520">
    <property type="protein sequence ID" value="GBM24499.1"/>
    <property type="molecule type" value="Genomic_DNA"/>
</dbReference>
<proteinExistence type="predicted"/>
<dbReference type="AlphaFoldDB" id="A0A4Y2E889"/>
<reference evidence="2 3" key="1">
    <citation type="journal article" date="2019" name="Sci. Rep.">
        <title>Orb-weaving spider Araneus ventricosus genome elucidates the spidroin gene catalogue.</title>
        <authorList>
            <person name="Kono N."/>
            <person name="Nakamura H."/>
            <person name="Ohtoshi R."/>
            <person name="Moran D.A.P."/>
            <person name="Shinohara A."/>
            <person name="Yoshida Y."/>
            <person name="Fujiwara M."/>
            <person name="Mori M."/>
            <person name="Tomita M."/>
            <person name="Arakawa K."/>
        </authorList>
    </citation>
    <scope>NUCLEOTIDE SEQUENCE [LARGE SCALE GENOMIC DNA]</scope>
</reference>
<accession>A0A4Y2E889</accession>
<dbReference type="Proteomes" id="UP000499080">
    <property type="component" value="Unassembled WGS sequence"/>
</dbReference>
<comment type="caution">
    <text evidence="2">The sequence shown here is derived from an EMBL/GenBank/DDBJ whole genome shotgun (WGS) entry which is preliminary data.</text>
</comment>
<keyword evidence="3" id="KW-1185">Reference proteome</keyword>
<organism evidence="2 3">
    <name type="scientific">Araneus ventricosus</name>
    <name type="common">Orbweaver spider</name>
    <name type="synonym">Epeira ventricosa</name>
    <dbReference type="NCBI Taxonomy" id="182803"/>
    <lineage>
        <taxon>Eukaryota</taxon>
        <taxon>Metazoa</taxon>
        <taxon>Ecdysozoa</taxon>
        <taxon>Arthropoda</taxon>
        <taxon>Chelicerata</taxon>
        <taxon>Arachnida</taxon>
        <taxon>Araneae</taxon>
        <taxon>Araneomorphae</taxon>
        <taxon>Entelegynae</taxon>
        <taxon>Araneoidea</taxon>
        <taxon>Araneidae</taxon>
        <taxon>Araneus</taxon>
    </lineage>
</organism>
<feature type="compositionally biased region" description="Polar residues" evidence="1">
    <location>
        <begin position="79"/>
        <end position="94"/>
    </location>
</feature>
<evidence type="ECO:0000313" key="3">
    <source>
        <dbReference type="Proteomes" id="UP000499080"/>
    </source>
</evidence>